<sequence>MLGNLNPLLFAASAFASVFLAAIAGAAVAGRLPSHHLEKGSADAIKLIMGLIATLSAMVLGFLTAQAQSIRSAETKQLLEIAASITEIDRLLTYYGPEASGARRELRETVARMIGTMEGSGAWRTRSTVGSFFASVANLKPRTEAQSFIQREAFTVAASLRHSRALMEREGSNSISSAFLGVLLFWLVALFFGFALFVRLNATIVVAFLTGALSIACALFLILELDHPNRGFMALSSAPLRSALAEMILSP</sequence>
<reference evidence="3" key="1">
    <citation type="submission" date="2019-09" db="EMBL/GenBank/DDBJ databases">
        <authorList>
            <person name="Cremers G."/>
        </authorList>
    </citation>
    <scope>NUCLEOTIDE SEQUENCE [LARGE SCALE GENOMIC DNA]</scope>
    <source>
        <strain evidence="3">3B</strain>
    </source>
</reference>
<keyword evidence="4" id="KW-1185">Reference proteome</keyword>
<organism evidence="3 4">
    <name type="scientific">Methylacidimicrobium cyclopophantes</name>
    <dbReference type="NCBI Taxonomy" id="1041766"/>
    <lineage>
        <taxon>Bacteria</taxon>
        <taxon>Pseudomonadati</taxon>
        <taxon>Verrucomicrobiota</taxon>
        <taxon>Methylacidimicrobium</taxon>
    </lineage>
</organism>
<evidence type="ECO:0000313" key="3">
    <source>
        <dbReference type="EMBL" id="VVM04370.1"/>
    </source>
</evidence>
<feature type="signal peptide" evidence="2">
    <location>
        <begin position="1"/>
        <end position="16"/>
    </location>
</feature>
<keyword evidence="1" id="KW-0812">Transmembrane</keyword>
<dbReference type="AlphaFoldDB" id="A0A5E6MFR1"/>
<evidence type="ECO:0008006" key="5">
    <source>
        <dbReference type="Google" id="ProtNLM"/>
    </source>
</evidence>
<name>A0A5E6MFR1_9BACT</name>
<evidence type="ECO:0000256" key="1">
    <source>
        <dbReference type="SAM" id="Phobius"/>
    </source>
</evidence>
<evidence type="ECO:0000313" key="4">
    <source>
        <dbReference type="Proteomes" id="UP000381693"/>
    </source>
</evidence>
<dbReference type="Pfam" id="PF14023">
    <property type="entry name" value="Bestrophin-like"/>
    <property type="match status" value="1"/>
</dbReference>
<feature type="transmembrane region" description="Helical" evidence="1">
    <location>
        <begin position="204"/>
        <end position="223"/>
    </location>
</feature>
<keyword evidence="1" id="KW-1133">Transmembrane helix</keyword>
<feature type="chain" id="PRO_5022927290" description="DUF4239 domain-containing protein" evidence="2">
    <location>
        <begin position="17"/>
        <end position="251"/>
    </location>
</feature>
<keyword evidence="1" id="KW-0472">Membrane</keyword>
<proteinExistence type="predicted"/>
<dbReference type="RefSeq" id="WP_142524202.1">
    <property type="nucleotide sequence ID" value="NZ_CABFUZ020000005.1"/>
</dbReference>
<accession>A0A5E6MFR1</accession>
<protein>
    <recommendedName>
        <fullName evidence="5">DUF4239 domain-containing protein</fullName>
    </recommendedName>
</protein>
<feature type="transmembrane region" description="Helical" evidence="1">
    <location>
        <begin position="177"/>
        <end position="198"/>
    </location>
</feature>
<feature type="transmembrane region" description="Helical" evidence="1">
    <location>
        <begin position="45"/>
        <end position="65"/>
    </location>
</feature>
<evidence type="ECO:0000256" key="2">
    <source>
        <dbReference type="SAM" id="SignalP"/>
    </source>
</evidence>
<dbReference type="InterPro" id="IPR025333">
    <property type="entry name" value="DUF4239"/>
</dbReference>
<dbReference type="EMBL" id="CABFUZ020000005">
    <property type="protein sequence ID" value="VVM04370.1"/>
    <property type="molecule type" value="Genomic_DNA"/>
</dbReference>
<gene>
    <name evidence="3" type="ORF">MAMC_00033</name>
</gene>
<dbReference type="Proteomes" id="UP000381693">
    <property type="component" value="Unassembled WGS sequence"/>
</dbReference>
<keyword evidence="2" id="KW-0732">Signal</keyword>
<comment type="caution">
    <text evidence="3">The sequence shown here is derived from an EMBL/GenBank/DDBJ whole genome shotgun (WGS) entry which is preliminary data.</text>
</comment>